<keyword evidence="5 10" id="KW-0812">Transmembrane</keyword>
<dbReference type="PANTHER" id="PTHR21320:SF3">
    <property type="entry name" value="CYTOCHROME C OXIDASE ASSEMBLY PROTEIN COX11, MITOCHONDRIAL-RELATED"/>
    <property type="match status" value="1"/>
</dbReference>
<proteinExistence type="inferred from homology"/>
<gene>
    <name evidence="11" type="ORF">C8D86_11119</name>
</gene>
<dbReference type="GO" id="GO:0005886">
    <property type="term" value="C:plasma membrane"/>
    <property type="evidence" value="ECO:0007669"/>
    <property type="project" value="UniProtKB-SubCell"/>
</dbReference>
<dbReference type="PANTHER" id="PTHR21320">
    <property type="entry name" value="CYTOCHROME C OXIDASE ASSEMBLY PROTEIN COX11-RELATED"/>
    <property type="match status" value="1"/>
</dbReference>
<dbReference type="NCBIfam" id="NF003465">
    <property type="entry name" value="PRK05089.1"/>
    <property type="match status" value="1"/>
</dbReference>
<dbReference type="InterPro" id="IPR007533">
    <property type="entry name" value="Cyt_c_oxidase_assmbl_CtaG"/>
</dbReference>
<evidence type="ECO:0000256" key="4">
    <source>
        <dbReference type="ARBA" id="ARBA00015384"/>
    </source>
</evidence>
<dbReference type="PIRSF" id="PIRSF005413">
    <property type="entry name" value="COX11"/>
    <property type="match status" value="1"/>
</dbReference>
<dbReference type="EMBL" id="QQAX01000011">
    <property type="protein sequence ID" value="RDI43363.1"/>
    <property type="molecule type" value="Genomic_DNA"/>
</dbReference>
<feature type="transmembrane region" description="Helical" evidence="10">
    <location>
        <begin position="20"/>
        <end position="39"/>
    </location>
</feature>
<keyword evidence="8" id="KW-0186">Copper</keyword>
<evidence type="ECO:0000256" key="8">
    <source>
        <dbReference type="ARBA" id="ARBA00023008"/>
    </source>
</evidence>
<dbReference type="Pfam" id="PF04442">
    <property type="entry name" value="CtaG_Cox11"/>
    <property type="match status" value="1"/>
</dbReference>
<evidence type="ECO:0000256" key="5">
    <source>
        <dbReference type="ARBA" id="ARBA00022692"/>
    </source>
</evidence>
<sequence>MTDGQRKDGVVKKNKRMTLILAGGVLFMFGFSYLLVPIYNIVCKQIGFNGKGANSASVMAADMRVDTSRTIKVEFATVVNSALDFKFTPLYRTVEMHPGETRLVYFYAENLTGKGKTIQAVPSVTPADAARFLKKTECFCFTQQYFYKGEKADMPVSFFIDPAIPNNIKEITLSYTLFDASGYEKKQPQFRKGRINL</sequence>
<comment type="similarity">
    <text evidence="3">Belongs to the COX11/CtaG family.</text>
</comment>
<dbReference type="Gene3D" id="2.60.370.10">
    <property type="entry name" value="Ctag/Cox11"/>
    <property type="match status" value="1"/>
</dbReference>
<evidence type="ECO:0000256" key="6">
    <source>
        <dbReference type="ARBA" id="ARBA00022968"/>
    </source>
</evidence>
<evidence type="ECO:0000256" key="9">
    <source>
        <dbReference type="ARBA" id="ARBA00023136"/>
    </source>
</evidence>
<evidence type="ECO:0000313" key="12">
    <source>
        <dbReference type="Proteomes" id="UP000254720"/>
    </source>
</evidence>
<dbReference type="RefSeq" id="WP_114834398.1">
    <property type="nucleotide sequence ID" value="NZ_LR699114.1"/>
</dbReference>
<name>A0A370GN69_9COXI</name>
<comment type="function">
    <text evidence="1">Exerts its effect at some terminal stage of cytochrome c oxidase synthesis, probably by being involved in the insertion of the copper B into subunit I.</text>
</comment>
<reference evidence="11 12" key="1">
    <citation type="submission" date="2018-07" db="EMBL/GenBank/DDBJ databases">
        <title>Genomic Encyclopedia of Type Strains, Phase IV (KMG-IV): sequencing the most valuable type-strain genomes for metagenomic binning, comparative biology and taxonomic classification.</title>
        <authorList>
            <person name="Goeker M."/>
        </authorList>
    </citation>
    <scope>NUCLEOTIDE SEQUENCE [LARGE SCALE GENOMIC DNA]</scope>
    <source>
        <strain evidence="11 12">DSM 16500</strain>
    </source>
</reference>
<evidence type="ECO:0000256" key="10">
    <source>
        <dbReference type="SAM" id="Phobius"/>
    </source>
</evidence>
<comment type="subcellular location">
    <subcellularLocation>
        <location evidence="2">Cell inner membrane</location>
        <topology evidence="2">Single-pass type II membrane protein</topology>
        <orientation evidence="2">Periplasmic side</orientation>
    </subcellularLocation>
</comment>
<evidence type="ECO:0000256" key="7">
    <source>
        <dbReference type="ARBA" id="ARBA00022989"/>
    </source>
</evidence>
<evidence type="ECO:0000313" key="11">
    <source>
        <dbReference type="EMBL" id="RDI43363.1"/>
    </source>
</evidence>
<dbReference type="OrthoDB" id="9804841at2"/>
<keyword evidence="7 10" id="KW-1133">Transmembrane helix</keyword>
<evidence type="ECO:0000256" key="2">
    <source>
        <dbReference type="ARBA" id="ARBA00004382"/>
    </source>
</evidence>
<organism evidence="11 12">
    <name type="scientific">Aquicella lusitana</name>
    <dbReference type="NCBI Taxonomy" id="254246"/>
    <lineage>
        <taxon>Bacteria</taxon>
        <taxon>Pseudomonadati</taxon>
        <taxon>Pseudomonadota</taxon>
        <taxon>Gammaproteobacteria</taxon>
        <taxon>Legionellales</taxon>
        <taxon>Coxiellaceae</taxon>
        <taxon>Aquicella</taxon>
    </lineage>
</organism>
<dbReference type="Proteomes" id="UP000254720">
    <property type="component" value="Unassembled WGS sequence"/>
</dbReference>
<keyword evidence="6" id="KW-0735">Signal-anchor</keyword>
<keyword evidence="12" id="KW-1185">Reference proteome</keyword>
<comment type="caution">
    <text evidence="11">The sequence shown here is derived from an EMBL/GenBank/DDBJ whole genome shotgun (WGS) entry which is preliminary data.</text>
</comment>
<keyword evidence="9 10" id="KW-0472">Membrane</keyword>
<evidence type="ECO:0000256" key="3">
    <source>
        <dbReference type="ARBA" id="ARBA00009620"/>
    </source>
</evidence>
<accession>A0A370GN69</accession>
<dbReference type="SUPFAM" id="SSF110111">
    <property type="entry name" value="Ctag/Cox11"/>
    <property type="match status" value="1"/>
</dbReference>
<evidence type="ECO:0000256" key="1">
    <source>
        <dbReference type="ARBA" id="ARBA00004007"/>
    </source>
</evidence>
<dbReference type="InterPro" id="IPR023471">
    <property type="entry name" value="CtaG/Cox11_dom_sf"/>
</dbReference>
<dbReference type="GO" id="GO:0005507">
    <property type="term" value="F:copper ion binding"/>
    <property type="evidence" value="ECO:0007669"/>
    <property type="project" value="InterPro"/>
</dbReference>
<protein>
    <recommendedName>
        <fullName evidence="4">Cytochrome c oxidase assembly protein CtaG</fullName>
    </recommendedName>
</protein>
<dbReference type="AlphaFoldDB" id="A0A370GN69"/>